<gene>
    <name evidence="1" type="ORF">Prum_053280</name>
</gene>
<name>A0A6V8LC99_9ACTN</name>
<reference evidence="1 2" key="2">
    <citation type="submission" date="2020-03" db="EMBL/GenBank/DDBJ databases">
        <authorList>
            <person name="Ichikawa N."/>
            <person name="Kimura A."/>
            <person name="Kitahashi Y."/>
            <person name="Uohara A."/>
        </authorList>
    </citation>
    <scope>NUCLEOTIDE SEQUENCE [LARGE SCALE GENOMIC DNA]</scope>
    <source>
        <strain evidence="1 2">NBRC 108638</strain>
    </source>
</reference>
<reference evidence="1 2" key="1">
    <citation type="submission" date="2020-03" db="EMBL/GenBank/DDBJ databases">
        <title>Whole genome shotgun sequence of Phytohabitans rumicis NBRC 108638.</title>
        <authorList>
            <person name="Komaki H."/>
            <person name="Tamura T."/>
        </authorList>
    </citation>
    <scope>NUCLEOTIDE SEQUENCE [LARGE SCALE GENOMIC DNA]</scope>
    <source>
        <strain evidence="1 2">NBRC 108638</strain>
    </source>
</reference>
<evidence type="ECO:0000313" key="1">
    <source>
        <dbReference type="EMBL" id="GFJ91686.1"/>
    </source>
</evidence>
<proteinExistence type="predicted"/>
<keyword evidence="2" id="KW-1185">Reference proteome</keyword>
<dbReference type="AlphaFoldDB" id="A0A6V8LC99"/>
<organism evidence="1 2">
    <name type="scientific">Phytohabitans rumicis</name>
    <dbReference type="NCBI Taxonomy" id="1076125"/>
    <lineage>
        <taxon>Bacteria</taxon>
        <taxon>Bacillati</taxon>
        <taxon>Actinomycetota</taxon>
        <taxon>Actinomycetes</taxon>
        <taxon>Micromonosporales</taxon>
        <taxon>Micromonosporaceae</taxon>
    </lineage>
</organism>
<dbReference type="Proteomes" id="UP000482960">
    <property type="component" value="Unassembled WGS sequence"/>
</dbReference>
<dbReference type="EMBL" id="BLPG01000001">
    <property type="protein sequence ID" value="GFJ91686.1"/>
    <property type="molecule type" value="Genomic_DNA"/>
</dbReference>
<protein>
    <submittedName>
        <fullName evidence="1">Uncharacterized protein</fullName>
    </submittedName>
</protein>
<comment type="caution">
    <text evidence="1">The sequence shown here is derived from an EMBL/GenBank/DDBJ whole genome shotgun (WGS) entry which is preliminary data.</text>
</comment>
<dbReference type="RefSeq" id="WP_173078714.1">
    <property type="nucleotide sequence ID" value="NZ_BAABJB010000004.1"/>
</dbReference>
<accession>A0A6V8LC99</accession>
<sequence>MTIVATVPARLPELPGCGRAATANFELYRDPTYSVLDGHLYVCENHADAYALRQVSGLTPYRVGRRPVDGTRCGAGWDYLTMQALRAPEVGQRVELDAAGQRQHAAHALAVAELLDDDGRASHPVWCRRRHGVRQAHASAPAVLPGAPGAASLPGEAQPLHVYLHQGDRGVTLVMVEAYDPAVAGTQPAAVLSLPVTLAVELAGTVHRLVERAQREGGTR</sequence>
<evidence type="ECO:0000313" key="2">
    <source>
        <dbReference type="Proteomes" id="UP000482960"/>
    </source>
</evidence>